<dbReference type="PANTHER" id="PTHR44688">
    <property type="entry name" value="DNA-BINDING TRANSCRIPTIONAL ACTIVATOR DEVR_DOSR"/>
    <property type="match status" value="1"/>
</dbReference>
<dbReference type="GO" id="GO:0003677">
    <property type="term" value="F:DNA binding"/>
    <property type="evidence" value="ECO:0007669"/>
    <property type="project" value="UniProtKB-KW"/>
</dbReference>
<accession>A0A7W7VFG9</accession>
<keyword evidence="2 5" id="KW-0238">DNA-binding</keyword>
<evidence type="ECO:0000256" key="1">
    <source>
        <dbReference type="ARBA" id="ARBA00023015"/>
    </source>
</evidence>
<sequence length="339" mass="36416">MNPRDEARAIENACATARSLPDMFAEVADGLTRVVPTDAFCLNGLDPVTLGETFAHHNLRPTPDLIARFFEIETGGQDVNAVPVLARDPVGAATLHQTTGGDPARSARYRDVLRPLGLARELRVVLRDRRVPWGMVNLFRGGGSPDFSAEEVRFVASLGRTIADGVRRTLVLGAVDAGQDEPGPGVLIVDLARPERVHHRSATAERLLSGLGDADWHLAKVARQAYATGRSAQSQVCSGSGRWLTLHAEPYDGALVSVVVEPTRPADIARLVVEAYGLSAREQEIVRLLAHGHTNAEISRLLGLSPHTVGDHVKSVFGKLAVRSRTELVARLFVAPATG</sequence>
<dbReference type="InterPro" id="IPR036388">
    <property type="entry name" value="WH-like_DNA-bd_sf"/>
</dbReference>
<evidence type="ECO:0000259" key="4">
    <source>
        <dbReference type="PROSITE" id="PS50043"/>
    </source>
</evidence>
<dbReference type="PRINTS" id="PR00038">
    <property type="entry name" value="HTHLUXR"/>
</dbReference>
<feature type="domain" description="HTH luxR-type" evidence="4">
    <location>
        <begin position="271"/>
        <end position="336"/>
    </location>
</feature>
<evidence type="ECO:0000256" key="2">
    <source>
        <dbReference type="ARBA" id="ARBA00023125"/>
    </source>
</evidence>
<dbReference type="CDD" id="cd06170">
    <property type="entry name" value="LuxR_C_like"/>
    <property type="match status" value="1"/>
</dbReference>
<comment type="caution">
    <text evidence="5">The sequence shown here is derived from an EMBL/GenBank/DDBJ whole genome shotgun (WGS) entry which is preliminary data.</text>
</comment>
<dbReference type="Pfam" id="PF00196">
    <property type="entry name" value="GerE"/>
    <property type="match status" value="1"/>
</dbReference>
<dbReference type="Gene3D" id="1.10.10.10">
    <property type="entry name" value="Winged helix-like DNA-binding domain superfamily/Winged helix DNA-binding domain"/>
    <property type="match status" value="1"/>
</dbReference>
<dbReference type="RefSeq" id="WP_184812384.1">
    <property type="nucleotide sequence ID" value="NZ_JACHJQ010000004.1"/>
</dbReference>
<dbReference type="GO" id="GO:0006355">
    <property type="term" value="P:regulation of DNA-templated transcription"/>
    <property type="evidence" value="ECO:0007669"/>
    <property type="project" value="InterPro"/>
</dbReference>
<dbReference type="InterPro" id="IPR016032">
    <property type="entry name" value="Sig_transdc_resp-reg_C-effctor"/>
</dbReference>
<dbReference type="InterPro" id="IPR000792">
    <property type="entry name" value="Tscrpt_reg_LuxR_C"/>
</dbReference>
<dbReference type="PROSITE" id="PS50043">
    <property type="entry name" value="HTH_LUXR_2"/>
    <property type="match status" value="1"/>
</dbReference>
<dbReference type="Proteomes" id="UP000520767">
    <property type="component" value="Unassembled WGS sequence"/>
</dbReference>
<evidence type="ECO:0000256" key="3">
    <source>
        <dbReference type="ARBA" id="ARBA00023163"/>
    </source>
</evidence>
<dbReference type="PANTHER" id="PTHR44688:SF16">
    <property type="entry name" value="DNA-BINDING TRANSCRIPTIONAL ACTIVATOR DEVR_DOSR"/>
    <property type="match status" value="1"/>
</dbReference>
<dbReference type="SMART" id="SM00421">
    <property type="entry name" value="HTH_LUXR"/>
    <property type="match status" value="1"/>
</dbReference>
<dbReference type="PROSITE" id="PS00622">
    <property type="entry name" value="HTH_LUXR_1"/>
    <property type="match status" value="1"/>
</dbReference>
<reference evidence="5 6" key="1">
    <citation type="submission" date="2020-08" db="EMBL/GenBank/DDBJ databases">
        <title>Genomic Encyclopedia of Type Strains, Phase III (KMG-III): the genomes of soil and plant-associated and newly described type strains.</title>
        <authorList>
            <person name="Whitman W."/>
        </authorList>
    </citation>
    <scope>NUCLEOTIDE SEQUENCE [LARGE SCALE GENOMIC DNA]</scope>
    <source>
        <strain evidence="5 6">CECT 8960</strain>
    </source>
</reference>
<organism evidence="5 6">
    <name type="scientific">Actinophytocola algeriensis</name>
    <dbReference type="NCBI Taxonomy" id="1768010"/>
    <lineage>
        <taxon>Bacteria</taxon>
        <taxon>Bacillati</taxon>
        <taxon>Actinomycetota</taxon>
        <taxon>Actinomycetes</taxon>
        <taxon>Pseudonocardiales</taxon>
        <taxon>Pseudonocardiaceae</taxon>
    </lineage>
</organism>
<keyword evidence="6" id="KW-1185">Reference proteome</keyword>
<name>A0A7W7VFG9_9PSEU</name>
<dbReference type="SUPFAM" id="SSF46894">
    <property type="entry name" value="C-terminal effector domain of the bipartite response regulators"/>
    <property type="match status" value="1"/>
</dbReference>
<protein>
    <submittedName>
        <fullName evidence="5">DNA-binding CsgD family transcriptional regulator</fullName>
    </submittedName>
</protein>
<keyword evidence="3" id="KW-0804">Transcription</keyword>
<evidence type="ECO:0000313" key="5">
    <source>
        <dbReference type="EMBL" id="MBB4908296.1"/>
    </source>
</evidence>
<proteinExistence type="predicted"/>
<keyword evidence="1" id="KW-0805">Transcription regulation</keyword>
<gene>
    <name evidence="5" type="ORF">FHR82_004538</name>
</gene>
<dbReference type="EMBL" id="JACHJQ010000004">
    <property type="protein sequence ID" value="MBB4908296.1"/>
    <property type="molecule type" value="Genomic_DNA"/>
</dbReference>
<dbReference type="SUPFAM" id="SSF55781">
    <property type="entry name" value="GAF domain-like"/>
    <property type="match status" value="1"/>
</dbReference>
<evidence type="ECO:0000313" key="6">
    <source>
        <dbReference type="Proteomes" id="UP000520767"/>
    </source>
</evidence>
<dbReference type="AlphaFoldDB" id="A0A7W7VFG9"/>